<dbReference type="GO" id="GO:0000139">
    <property type="term" value="C:Golgi membrane"/>
    <property type="evidence" value="ECO:0007669"/>
    <property type="project" value="UniProtKB-SubCell"/>
</dbReference>
<dbReference type="EMBL" id="UFQT01001440">
    <property type="protein sequence ID" value="SSX30590.1"/>
    <property type="molecule type" value="Genomic_DNA"/>
</dbReference>
<evidence type="ECO:0000256" key="2">
    <source>
        <dbReference type="ARBA" id="ARBA00008661"/>
    </source>
</evidence>
<keyword evidence="8 10" id="KW-0333">Golgi apparatus</keyword>
<sequence length="426" mass="50147">MIIKLFVIKRNIFFTCVALCIFSVCVLNKKISSNSLHLKMNVEIEATGWPHNSSKSILDYMKFDKNSTLIIPKNFCTADQKLLTMFVITAPERFIQRQTIRDSWGDLDNFNYDKFKHLHAKAHGKYLEINTENWKNYIYNKDDLTENTPFDAKFRIQLVFLMGHSRDPDVNILVKQESNQFEDILMEDFTDHYANMTLKSVAMLKWGTAICKKNSKFIAKIDDDEFVNLPNLIHVLLGGTLPLYADLKYFYDYNTIKIMEDKNRSPDRNLLTGYKWNFGFPIRDPNDKYYTPHYLYNERWFPSYLGGFIYVMSSDVASKLFEGVFSVPLFHLEDIYITGLIANHKNIVTRKNHLIAFKPVNNLCMIKGLVSEQGRHVQQRGHLMKYLFSPEAKDCELLDTSYAKYLYKFLFMFEPWLSLIREFMYV</sequence>
<gene>
    <name evidence="11" type="primary">CSON002640</name>
</gene>
<dbReference type="VEuPathDB" id="VectorBase:CSON002640"/>
<evidence type="ECO:0000256" key="10">
    <source>
        <dbReference type="RuleBase" id="RU363063"/>
    </source>
</evidence>
<evidence type="ECO:0000256" key="7">
    <source>
        <dbReference type="ARBA" id="ARBA00022989"/>
    </source>
</evidence>
<keyword evidence="4" id="KW-0808">Transferase</keyword>
<evidence type="ECO:0000256" key="4">
    <source>
        <dbReference type="ARBA" id="ARBA00022679"/>
    </source>
</evidence>
<evidence type="ECO:0000256" key="3">
    <source>
        <dbReference type="ARBA" id="ARBA00022676"/>
    </source>
</evidence>
<evidence type="ECO:0000256" key="5">
    <source>
        <dbReference type="ARBA" id="ARBA00022692"/>
    </source>
</evidence>
<dbReference type="PANTHER" id="PTHR11214:SF314">
    <property type="entry name" value="HEXOSYLTRANSFERASE"/>
    <property type="match status" value="1"/>
</dbReference>
<name>A0A336MKY9_CULSO</name>
<dbReference type="InterPro" id="IPR002659">
    <property type="entry name" value="Glyco_trans_31"/>
</dbReference>
<dbReference type="EC" id="2.4.1.-" evidence="10"/>
<dbReference type="PANTHER" id="PTHR11214">
    <property type="entry name" value="BETA-1,3-N-ACETYLGLUCOSAMINYLTRANSFERASE"/>
    <property type="match status" value="1"/>
</dbReference>
<dbReference type="GO" id="GO:0016758">
    <property type="term" value="F:hexosyltransferase activity"/>
    <property type="evidence" value="ECO:0007669"/>
    <property type="project" value="InterPro"/>
</dbReference>
<protein>
    <recommendedName>
        <fullName evidence="10">Hexosyltransferase</fullName>
        <ecNumber evidence="10">2.4.1.-</ecNumber>
    </recommendedName>
</protein>
<keyword evidence="5" id="KW-0812">Transmembrane</keyword>
<evidence type="ECO:0000256" key="8">
    <source>
        <dbReference type="ARBA" id="ARBA00023034"/>
    </source>
</evidence>
<reference evidence="11" key="1">
    <citation type="submission" date="2018-07" db="EMBL/GenBank/DDBJ databases">
        <authorList>
            <person name="Quirk P.G."/>
            <person name="Krulwich T.A."/>
        </authorList>
    </citation>
    <scope>NUCLEOTIDE SEQUENCE</scope>
</reference>
<dbReference type="AlphaFoldDB" id="A0A336MKY9"/>
<dbReference type="Gene3D" id="3.90.550.50">
    <property type="match status" value="1"/>
</dbReference>
<dbReference type="OMA" id="GHQFCNV"/>
<organism evidence="11">
    <name type="scientific">Culicoides sonorensis</name>
    <name type="common">Biting midge</name>
    <dbReference type="NCBI Taxonomy" id="179676"/>
    <lineage>
        <taxon>Eukaryota</taxon>
        <taxon>Metazoa</taxon>
        <taxon>Ecdysozoa</taxon>
        <taxon>Arthropoda</taxon>
        <taxon>Hexapoda</taxon>
        <taxon>Insecta</taxon>
        <taxon>Pterygota</taxon>
        <taxon>Neoptera</taxon>
        <taxon>Endopterygota</taxon>
        <taxon>Diptera</taxon>
        <taxon>Nematocera</taxon>
        <taxon>Chironomoidea</taxon>
        <taxon>Ceratopogonidae</taxon>
        <taxon>Ceratopogoninae</taxon>
        <taxon>Culicoides</taxon>
        <taxon>Monoculicoides</taxon>
    </lineage>
</organism>
<dbReference type="GO" id="GO:0006493">
    <property type="term" value="P:protein O-linked glycosylation"/>
    <property type="evidence" value="ECO:0007669"/>
    <property type="project" value="TreeGrafter"/>
</dbReference>
<keyword evidence="7" id="KW-1133">Transmembrane helix</keyword>
<keyword evidence="6" id="KW-0735">Signal-anchor</keyword>
<keyword evidence="9" id="KW-0472">Membrane</keyword>
<evidence type="ECO:0000256" key="6">
    <source>
        <dbReference type="ARBA" id="ARBA00022968"/>
    </source>
</evidence>
<keyword evidence="3 10" id="KW-0328">Glycosyltransferase</keyword>
<comment type="similarity">
    <text evidence="2 10">Belongs to the glycosyltransferase 31 family.</text>
</comment>
<accession>A0A336MKY9</accession>
<evidence type="ECO:0000313" key="11">
    <source>
        <dbReference type="EMBL" id="SSX30590.1"/>
    </source>
</evidence>
<evidence type="ECO:0000256" key="9">
    <source>
        <dbReference type="ARBA" id="ARBA00023136"/>
    </source>
</evidence>
<proteinExistence type="inferred from homology"/>
<comment type="subcellular location">
    <subcellularLocation>
        <location evidence="1 10">Golgi apparatus membrane</location>
        <topology evidence="1 10">Single-pass type II membrane protein</topology>
    </subcellularLocation>
</comment>
<dbReference type="Pfam" id="PF01762">
    <property type="entry name" value="Galactosyl_T"/>
    <property type="match status" value="2"/>
</dbReference>
<evidence type="ECO:0000256" key="1">
    <source>
        <dbReference type="ARBA" id="ARBA00004323"/>
    </source>
</evidence>